<keyword evidence="3" id="KW-0862">Zinc</keyword>
<name>M5Q196_DESAF</name>
<dbReference type="Gene3D" id="1.10.10.1320">
    <property type="entry name" value="Anti-sigma factor, zinc-finger domain"/>
    <property type="match status" value="1"/>
</dbReference>
<dbReference type="AlphaFoldDB" id="M5Q196"/>
<dbReference type="GO" id="GO:0008270">
    <property type="term" value="F:zinc ion binding"/>
    <property type="evidence" value="ECO:0007669"/>
    <property type="project" value="UniProtKB-KW"/>
</dbReference>
<dbReference type="InterPro" id="IPR041916">
    <property type="entry name" value="Anti_sigma_zinc_sf"/>
</dbReference>
<reference evidence="3 4" key="1">
    <citation type="journal article" date="2013" name="Genome Announc.">
        <title>Draft Genome Sequence for Desulfovibrio africanus Strain PCS.</title>
        <authorList>
            <person name="Brown S.D."/>
            <person name="Utturkar S.M."/>
            <person name="Arkin A.P."/>
            <person name="Deutschbauer A.M."/>
            <person name="Elias D.A."/>
            <person name="Hazen T.C."/>
            <person name="Chakraborty R."/>
        </authorList>
    </citation>
    <scope>NUCLEOTIDE SEQUENCE [LARGE SCALE GENOMIC DNA]</scope>
    <source>
        <strain evidence="3 4">PCS</strain>
    </source>
</reference>
<evidence type="ECO:0000313" key="4">
    <source>
        <dbReference type="Proteomes" id="UP000011922"/>
    </source>
</evidence>
<feature type="domain" description="Putative zinc-finger" evidence="2">
    <location>
        <begin position="23"/>
        <end position="51"/>
    </location>
</feature>
<sequence length="82" mass="8753">MSKDSVMHTQGASGRAACPDEQDLAAYLDGRLSPEERDRFKAHLDQCAACREAVAELGALLGVDLPDAPDEVKGRAKGLRNS</sequence>
<accession>M5Q196</accession>
<evidence type="ECO:0000313" key="3">
    <source>
        <dbReference type="EMBL" id="EMG36363.1"/>
    </source>
</evidence>
<proteinExistence type="predicted"/>
<protein>
    <submittedName>
        <fullName evidence="3">Putative zinc-finger</fullName>
    </submittedName>
</protein>
<comment type="caution">
    <text evidence="3">The sequence shown here is derived from an EMBL/GenBank/DDBJ whole genome shotgun (WGS) entry which is preliminary data.</text>
</comment>
<feature type="region of interest" description="Disordered" evidence="1">
    <location>
        <begin position="1"/>
        <end position="20"/>
    </location>
</feature>
<evidence type="ECO:0000256" key="1">
    <source>
        <dbReference type="SAM" id="MobiDB-lite"/>
    </source>
</evidence>
<keyword evidence="3" id="KW-0479">Metal-binding</keyword>
<keyword evidence="3" id="KW-0863">Zinc-finger</keyword>
<evidence type="ECO:0000259" key="2">
    <source>
        <dbReference type="Pfam" id="PF13490"/>
    </source>
</evidence>
<dbReference type="RefSeq" id="WP_005988320.1">
    <property type="nucleotide sequence ID" value="NZ_AOSV01000030.1"/>
</dbReference>
<dbReference type="OrthoDB" id="5461243at2"/>
<dbReference type="EMBL" id="AOSV01000030">
    <property type="protein sequence ID" value="EMG36363.1"/>
    <property type="molecule type" value="Genomic_DNA"/>
</dbReference>
<organism evidence="3 4">
    <name type="scientific">Desulfocurvibacter africanus PCS</name>
    <dbReference type="NCBI Taxonomy" id="1262666"/>
    <lineage>
        <taxon>Bacteria</taxon>
        <taxon>Pseudomonadati</taxon>
        <taxon>Thermodesulfobacteriota</taxon>
        <taxon>Desulfovibrionia</taxon>
        <taxon>Desulfovibrionales</taxon>
        <taxon>Desulfovibrionaceae</taxon>
        <taxon>Desulfocurvibacter</taxon>
    </lineage>
</organism>
<dbReference type="InterPro" id="IPR027383">
    <property type="entry name" value="Znf_put"/>
</dbReference>
<dbReference type="Proteomes" id="UP000011922">
    <property type="component" value="Unassembled WGS sequence"/>
</dbReference>
<dbReference type="PATRIC" id="fig|1262666.3.peg.2899"/>
<gene>
    <name evidence="3" type="ORF">PCS_02866</name>
</gene>
<dbReference type="Pfam" id="PF13490">
    <property type="entry name" value="zf-HC2"/>
    <property type="match status" value="1"/>
</dbReference>